<dbReference type="AlphaFoldDB" id="A0A381TGG7"/>
<keyword evidence="4" id="KW-0175">Coiled coil</keyword>
<protein>
    <submittedName>
        <fullName evidence="5">Uncharacterized protein</fullName>
    </submittedName>
</protein>
<evidence type="ECO:0000256" key="1">
    <source>
        <dbReference type="ARBA" id="ARBA00022490"/>
    </source>
</evidence>
<dbReference type="GO" id="GO:0009318">
    <property type="term" value="C:exodeoxyribonuclease VII complex"/>
    <property type="evidence" value="ECO:0007669"/>
    <property type="project" value="InterPro"/>
</dbReference>
<dbReference type="NCBIfam" id="TIGR01280">
    <property type="entry name" value="xseB"/>
    <property type="match status" value="1"/>
</dbReference>
<evidence type="ECO:0000313" key="5">
    <source>
        <dbReference type="EMBL" id="SVA14601.1"/>
    </source>
</evidence>
<keyword evidence="3" id="KW-0378">Hydrolase</keyword>
<dbReference type="InterPro" id="IPR003761">
    <property type="entry name" value="Exonuc_VII_S"/>
</dbReference>
<dbReference type="HAMAP" id="MF_00337">
    <property type="entry name" value="Exonuc_7_S"/>
    <property type="match status" value="1"/>
</dbReference>
<name>A0A381TGG7_9ZZZZ</name>
<evidence type="ECO:0000256" key="2">
    <source>
        <dbReference type="ARBA" id="ARBA00022722"/>
    </source>
</evidence>
<reference evidence="5" key="1">
    <citation type="submission" date="2018-05" db="EMBL/GenBank/DDBJ databases">
        <authorList>
            <person name="Lanie J.A."/>
            <person name="Ng W.-L."/>
            <person name="Kazmierczak K.M."/>
            <person name="Andrzejewski T.M."/>
            <person name="Davidsen T.M."/>
            <person name="Wayne K.J."/>
            <person name="Tettelin H."/>
            <person name="Glass J.I."/>
            <person name="Rusch D."/>
            <person name="Podicherti R."/>
            <person name="Tsui H.-C.T."/>
            <person name="Winkler M.E."/>
        </authorList>
    </citation>
    <scope>NUCLEOTIDE SEQUENCE</scope>
</reference>
<accession>A0A381TGG7</accession>
<dbReference type="Gene3D" id="1.10.287.1040">
    <property type="entry name" value="Exonuclease VII, small subunit"/>
    <property type="match status" value="1"/>
</dbReference>
<dbReference type="EMBL" id="UINC01004476">
    <property type="protein sequence ID" value="SVA14601.1"/>
    <property type="molecule type" value="Genomic_DNA"/>
</dbReference>
<keyword evidence="2" id="KW-0540">Nuclease</keyword>
<feature type="coiled-coil region" evidence="4">
    <location>
        <begin position="54"/>
        <end position="81"/>
    </location>
</feature>
<dbReference type="GO" id="GO:0006308">
    <property type="term" value="P:DNA catabolic process"/>
    <property type="evidence" value="ECO:0007669"/>
    <property type="project" value="InterPro"/>
</dbReference>
<dbReference type="SUPFAM" id="SSF116842">
    <property type="entry name" value="XseB-like"/>
    <property type="match status" value="1"/>
</dbReference>
<dbReference type="GO" id="GO:0008855">
    <property type="term" value="F:exodeoxyribonuclease VII activity"/>
    <property type="evidence" value="ECO:0007669"/>
    <property type="project" value="InterPro"/>
</dbReference>
<evidence type="ECO:0000256" key="3">
    <source>
        <dbReference type="ARBA" id="ARBA00022801"/>
    </source>
</evidence>
<gene>
    <name evidence="5" type="ORF">METZ01_LOCUS67455</name>
</gene>
<proteinExistence type="inferred from homology"/>
<sequence>MAMENESEETSFEQLMDKLEECVSRLEKGGLSLILATEVYGEGMALAAEAGRRLSETELKITNIKAKYQEMMERSENAMKDEPEEDL</sequence>
<organism evidence="5">
    <name type="scientific">marine metagenome</name>
    <dbReference type="NCBI Taxonomy" id="408172"/>
    <lineage>
        <taxon>unclassified sequences</taxon>
        <taxon>metagenomes</taxon>
        <taxon>ecological metagenomes</taxon>
    </lineage>
</organism>
<dbReference type="InterPro" id="IPR037004">
    <property type="entry name" value="Exonuc_VII_ssu_sf"/>
</dbReference>
<evidence type="ECO:0000256" key="4">
    <source>
        <dbReference type="SAM" id="Coils"/>
    </source>
</evidence>
<dbReference type="Pfam" id="PF02609">
    <property type="entry name" value="Exonuc_VII_S"/>
    <property type="match status" value="1"/>
</dbReference>
<keyword evidence="1" id="KW-0963">Cytoplasm</keyword>